<gene>
    <name evidence="6" type="ORF">C7380_10749</name>
</gene>
<dbReference type="InterPro" id="IPR027417">
    <property type="entry name" value="P-loop_NTPase"/>
</dbReference>
<keyword evidence="1" id="KW-0378">Hydrolase</keyword>
<evidence type="ECO:0000259" key="4">
    <source>
        <dbReference type="PROSITE" id="PS51192"/>
    </source>
</evidence>
<keyword evidence="2" id="KW-0863">Zinc-finger</keyword>
<accession>A0AA45HIU3</accession>
<feature type="domain" description="Helicase ATP-binding" evidence="4">
    <location>
        <begin position="669"/>
        <end position="827"/>
    </location>
</feature>
<protein>
    <submittedName>
        <fullName evidence="6">SNF2 family DNA or RNA helicase</fullName>
    </submittedName>
</protein>
<proteinExistence type="predicted"/>
<dbReference type="AlphaFoldDB" id="A0AA45HIU3"/>
<dbReference type="InterPro" id="IPR001650">
    <property type="entry name" value="Helicase_C-like"/>
</dbReference>
<keyword evidence="6" id="KW-0547">Nucleotide-binding</keyword>
<keyword evidence="6" id="KW-0067">ATP-binding</keyword>
<dbReference type="SMART" id="SM00487">
    <property type="entry name" value="DEXDc"/>
    <property type="match status" value="1"/>
</dbReference>
<dbReference type="Gene3D" id="3.40.50.10810">
    <property type="entry name" value="Tandem AAA-ATPase domain"/>
    <property type="match status" value="1"/>
</dbReference>
<dbReference type="Pfam" id="PF00271">
    <property type="entry name" value="Helicase_C"/>
    <property type="match status" value="1"/>
</dbReference>
<comment type="caution">
    <text evidence="6">The sequence shown here is derived from an EMBL/GenBank/DDBJ whole genome shotgun (WGS) entry which is preliminary data.</text>
</comment>
<dbReference type="CDD" id="cd18012">
    <property type="entry name" value="DEXQc_arch_SWI2_SNF2"/>
    <property type="match status" value="1"/>
</dbReference>
<dbReference type="Pfam" id="PF00176">
    <property type="entry name" value="SNF2-rel_dom"/>
    <property type="match status" value="1"/>
</dbReference>
<keyword evidence="2" id="KW-0479">Metal-binding</keyword>
<dbReference type="Pfam" id="PF04434">
    <property type="entry name" value="SWIM"/>
    <property type="match status" value="1"/>
</dbReference>
<dbReference type="InterPro" id="IPR014001">
    <property type="entry name" value="Helicase_ATP-bd"/>
</dbReference>
<name>A0AA45HIU3_9BACT</name>
<evidence type="ECO:0000259" key="3">
    <source>
        <dbReference type="PROSITE" id="PS50966"/>
    </source>
</evidence>
<dbReference type="Gene3D" id="3.40.50.300">
    <property type="entry name" value="P-loop containing nucleotide triphosphate hydrolases"/>
    <property type="match status" value="1"/>
</dbReference>
<keyword evidence="2" id="KW-0862">Zinc</keyword>
<reference evidence="6 7" key="1">
    <citation type="submission" date="2018-05" db="EMBL/GenBank/DDBJ databases">
        <title>Genomic Encyclopedia of Type Strains, Phase IV (KMG-IV): sequencing the most valuable type-strain genomes for metagenomic binning, comparative biology and taxonomic classification.</title>
        <authorList>
            <person name="Goeker M."/>
        </authorList>
    </citation>
    <scope>NUCLEOTIDE SEQUENCE [LARGE SCALE GENOMIC DNA]</scope>
    <source>
        <strain evidence="6 7">DSM 24906</strain>
    </source>
</reference>
<dbReference type="GO" id="GO:0004386">
    <property type="term" value="F:helicase activity"/>
    <property type="evidence" value="ECO:0007669"/>
    <property type="project" value="UniProtKB-KW"/>
</dbReference>
<dbReference type="PANTHER" id="PTHR10799">
    <property type="entry name" value="SNF2/RAD54 HELICASE FAMILY"/>
    <property type="match status" value="1"/>
</dbReference>
<dbReference type="Proteomes" id="UP000245921">
    <property type="component" value="Unassembled WGS sequence"/>
</dbReference>
<evidence type="ECO:0000313" key="7">
    <source>
        <dbReference type="Proteomes" id="UP000245921"/>
    </source>
</evidence>
<dbReference type="RefSeq" id="WP_158274809.1">
    <property type="nucleotide sequence ID" value="NZ_JAMHJO010000002.1"/>
</dbReference>
<dbReference type="InterPro" id="IPR007527">
    <property type="entry name" value="Znf_SWIM"/>
</dbReference>
<dbReference type="GO" id="GO:0016787">
    <property type="term" value="F:hydrolase activity"/>
    <property type="evidence" value="ECO:0007669"/>
    <property type="project" value="UniProtKB-KW"/>
</dbReference>
<evidence type="ECO:0000313" key="6">
    <source>
        <dbReference type="EMBL" id="PWJ95094.1"/>
    </source>
</evidence>
<evidence type="ECO:0000259" key="5">
    <source>
        <dbReference type="PROSITE" id="PS51194"/>
    </source>
</evidence>
<dbReference type="CDD" id="cd18793">
    <property type="entry name" value="SF2_C_SNF"/>
    <property type="match status" value="1"/>
</dbReference>
<dbReference type="InterPro" id="IPR000330">
    <property type="entry name" value="SNF2_N"/>
</dbReference>
<sequence length="1119" mass="132908">MYKKNIVKTWWGLKWIESLENIDKNKNRLPRGRTYFNKGNVIDINYKDGMIISKVKGNYKDHYNQTIKLNAFKKDEKNKIKAILKNRKDFMAQLLIGFFPPDLFEILTQSQIHLFPEKWADILSKCSCPDRANPCKHLAAVFYSFAHEFDKNPFLIFELHGLKKSEIVEESEENIIKFSKQFKIKKEIKEPEIIAEPLEIQNLLNLLPDDILFTNIDLKSDLKKLYEEINQDENIKIENLKLTDLEIKINYNQQNPKIQLKTNIDYLNHEYNYYDFFEILEKANYYNLEDSNIKFFSKLLKYFEIIKYTKSFLPQAQKIDETNFHITYKPYTINETYKKYHEYLKSLIKEPIIKNKNEIADQDFIINFLFNLYIKNKIKYIIEPKENKIHELFFTNYIYKPKKFDEKNTFTSIKNYLEPITIDANEFFIFNIKNYKSKYSLSIDIAKKDDPFTTKELREHLRQNNDQTILKKLAIISKYSPFIMEYLNLKFKDLIIEPSDLSDLIINTKNIIKLLNSRINYPIGMEKIYTPELIIKTKTTEKDITLETISKQLNFDFNFKIGSTEIEFEEFIKKYNTENGIKKIENQYFVYEKHAIENIKQIVKKIKELDNISLFKFILSKNIFGIDIIIDENLKNYIKNFKKYKQINIPKKLNATLRPYQKKGYKWIYTNFEKGFNICLADDMGLGKTIQILSVIQKIKENKKLTNPSIVICPTSLLANWEKESSKFTPEIKTHIYHGNERDIEKIKENELIITSYGIIRRDIEKLQKIKFQICVIDEAQNIKNPYTSQSIAVKKINSQHKVALTGTPVENKLLELWSIYDFLMPGFLGNQEDFKINYAYPIEKLSRNAEKKYLKNAIEPFLMRRLKTDKKIIKDLPEKFVYDEYVYLTPIQKKYYQKIMDLKFSNIEKNHQKRKAHIFALITALKQICNHPANYDKNFIQTINSSGKMQKTIDILQTIIENEEKVIIFTQYTTMGNILQKLIKEYFKMEILFFHGSLNQKQRNEMIEKFETISKYKVMIISLKAGGTGLNLTAANHVIHYDLWWNPAVENQATDRVFRIGQEKNVIVHRLITTGTFEEKINEIINKKERLTKEIITTSEKWIGDLTNEELKKLFTLK</sequence>
<feature type="domain" description="SWIM-type" evidence="3">
    <location>
        <begin position="104"/>
        <end position="146"/>
    </location>
</feature>
<dbReference type="PROSITE" id="PS50966">
    <property type="entry name" value="ZF_SWIM"/>
    <property type="match status" value="1"/>
</dbReference>
<dbReference type="EMBL" id="QGGI01000007">
    <property type="protein sequence ID" value="PWJ95094.1"/>
    <property type="molecule type" value="Genomic_DNA"/>
</dbReference>
<dbReference type="GO" id="GO:0008270">
    <property type="term" value="F:zinc ion binding"/>
    <property type="evidence" value="ECO:0007669"/>
    <property type="project" value="UniProtKB-KW"/>
</dbReference>
<dbReference type="InterPro" id="IPR038718">
    <property type="entry name" value="SNF2-like_sf"/>
</dbReference>
<dbReference type="SUPFAM" id="SSF52540">
    <property type="entry name" value="P-loop containing nucleoside triphosphate hydrolases"/>
    <property type="match status" value="2"/>
</dbReference>
<evidence type="ECO:0000256" key="2">
    <source>
        <dbReference type="PROSITE-ProRule" id="PRU00325"/>
    </source>
</evidence>
<dbReference type="GO" id="GO:0005524">
    <property type="term" value="F:ATP binding"/>
    <property type="evidence" value="ECO:0007669"/>
    <property type="project" value="InterPro"/>
</dbReference>
<evidence type="ECO:0000256" key="1">
    <source>
        <dbReference type="ARBA" id="ARBA00022801"/>
    </source>
</evidence>
<dbReference type="PROSITE" id="PS51194">
    <property type="entry name" value="HELICASE_CTER"/>
    <property type="match status" value="1"/>
</dbReference>
<dbReference type="PROSITE" id="PS51192">
    <property type="entry name" value="HELICASE_ATP_BIND_1"/>
    <property type="match status" value="1"/>
</dbReference>
<organism evidence="6 7">
    <name type="scientific">Oceanotoga teriensis</name>
    <dbReference type="NCBI Taxonomy" id="515440"/>
    <lineage>
        <taxon>Bacteria</taxon>
        <taxon>Thermotogati</taxon>
        <taxon>Thermotogota</taxon>
        <taxon>Thermotogae</taxon>
        <taxon>Petrotogales</taxon>
        <taxon>Petrotogaceae</taxon>
        <taxon>Oceanotoga</taxon>
    </lineage>
</organism>
<keyword evidence="6" id="KW-0347">Helicase</keyword>
<feature type="domain" description="Helicase C-terminal" evidence="5">
    <location>
        <begin position="955"/>
        <end position="1108"/>
    </location>
</feature>
<dbReference type="InterPro" id="IPR049730">
    <property type="entry name" value="SNF2/RAD54-like_C"/>
</dbReference>
<keyword evidence="7" id="KW-1185">Reference proteome</keyword>
<dbReference type="SMART" id="SM00490">
    <property type="entry name" value="HELICc"/>
    <property type="match status" value="1"/>
</dbReference>